<dbReference type="Pfam" id="PF04982">
    <property type="entry name" value="TM_HPP"/>
    <property type="match status" value="1"/>
</dbReference>
<proteinExistence type="predicted"/>
<dbReference type="PANTHER" id="PTHR33741">
    <property type="entry name" value="TRANSMEMBRANE PROTEIN DDB_G0269096-RELATED"/>
    <property type="match status" value="1"/>
</dbReference>
<accession>A0ABV0G144</accession>
<organism evidence="3 4">
    <name type="scientific">Roseateles paludis</name>
    <dbReference type="NCBI Taxonomy" id="3145238"/>
    <lineage>
        <taxon>Bacteria</taxon>
        <taxon>Pseudomonadati</taxon>
        <taxon>Pseudomonadota</taxon>
        <taxon>Betaproteobacteria</taxon>
        <taxon>Burkholderiales</taxon>
        <taxon>Sphaerotilaceae</taxon>
        <taxon>Roseateles</taxon>
    </lineage>
</organism>
<dbReference type="Proteomes" id="UP001495147">
    <property type="component" value="Unassembled WGS sequence"/>
</dbReference>
<feature type="transmembrane region" description="Helical" evidence="1">
    <location>
        <begin position="38"/>
        <end position="57"/>
    </location>
</feature>
<reference evidence="3 4" key="1">
    <citation type="submission" date="2024-05" db="EMBL/GenBank/DDBJ databases">
        <title>Roseateles sp. DJS-2-20 16S ribosomal RNA gene Genome sequencing and assembly.</title>
        <authorList>
            <person name="Woo H."/>
        </authorList>
    </citation>
    <scope>NUCLEOTIDE SEQUENCE [LARGE SCALE GENOMIC DNA]</scope>
    <source>
        <strain evidence="3 4">DJS-2-20</strain>
    </source>
</reference>
<keyword evidence="1" id="KW-0812">Transmembrane</keyword>
<keyword evidence="1" id="KW-0472">Membrane</keyword>
<keyword evidence="4" id="KW-1185">Reference proteome</keyword>
<comment type="caution">
    <text evidence="3">The sequence shown here is derived from an EMBL/GenBank/DDBJ whole genome shotgun (WGS) entry which is preliminary data.</text>
</comment>
<dbReference type="EMBL" id="JBDPZD010000002">
    <property type="protein sequence ID" value="MEO3691444.1"/>
    <property type="molecule type" value="Genomic_DNA"/>
</dbReference>
<dbReference type="InterPro" id="IPR007065">
    <property type="entry name" value="HPP"/>
</dbReference>
<evidence type="ECO:0000313" key="4">
    <source>
        <dbReference type="Proteomes" id="UP001495147"/>
    </source>
</evidence>
<feature type="transmembrane region" description="Helical" evidence="1">
    <location>
        <begin position="89"/>
        <end position="107"/>
    </location>
</feature>
<feature type="transmembrane region" description="Helical" evidence="1">
    <location>
        <begin position="128"/>
        <end position="149"/>
    </location>
</feature>
<evidence type="ECO:0000313" key="3">
    <source>
        <dbReference type="EMBL" id="MEO3691444.1"/>
    </source>
</evidence>
<feature type="transmembrane region" description="Helical" evidence="1">
    <location>
        <begin position="12"/>
        <end position="32"/>
    </location>
</feature>
<name>A0ABV0G144_9BURK</name>
<keyword evidence="1" id="KW-1133">Transmembrane helix</keyword>
<dbReference type="InterPro" id="IPR058581">
    <property type="entry name" value="TM_HPP"/>
</dbReference>
<protein>
    <submittedName>
        <fullName evidence="3">HPP family protein</fullName>
    </submittedName>
</protein>
<dbReference type="PANTHER" id="PTHR33741:SF5">
    <property type="entry name" value="TRANSMEMBRANE PROTEIN DDB_G0269096-RELATED"/>
    <property type="match status" value="1"/>
</dbReference>
<sequence length="174" mass="18172">MSRPRWHEQQLVRWAWCVLGAACGIGLALAVVGPPHHAFVLASLGGSTVFLFGLTRAPAAQLRALLGGHVLTASVGIACAQWLGSSLLAYAVAVSLALGLMLLTRTVHPPAGANPVIMVYAHASWSALLDPVLLGLACLLGVAVVWSRLYPGLARYPVNPLEPSPSSINWGGWG</sequence>
<dbReference type="RefSeq" id="WP_347704266.1">
    <property type="nucleotide sequence ID" value="NZ_JBDPZD010000002.1"/>
</dbReference>
<gene>
    <name evidence="3" type="ORF">ABDJ85_08185</name>
</gene>
<evidence type="ECO:0000256" key="1">
    <source>
        <dbReference type="SAM" id="Phobius"/>
    </source>
</evidence>
<feature type="domain" description="HPP transmembrane region" evidence="2">
    <location>
        <begin position="8"/>
        <end position="150"/>
    </location>
</feature>
<evidence type="ECO:0000259" key="2">
    <source>
        <dbReference type="Pfam" id="PF04982"/>
    </source>
</evidence>